<evidence type="ECO:0000259" key="1">
    <source>
        <dbReference type="Pfam" id="PF01965"/>
    </source>
</evidence>
<gene>
    <name evidence="2" type="ORF">BTO08_20875</name>
</gene>
<keyword evidence="2" id="KW-0808">Transferase</keyword>
<proteinExistence type="predicted"/>
<dbReference type="Proteomes" id="UP000238730">
    <property type="component" value="Unassembled WGS sequence"/>
</dbReference>
<accession>A0A2S7VMH1</accession>
<organism evidence="2 3">
    <name type="scientific">Photobacterium angustum</name>
    <dbReference type="NCBI Taxonomy" id="661"/>
    <lineage>
        <taxon>Bacteria</taxon>
        <taxon>Pseudomonadati</taxon>
        <taxon>Pseudomonadota</taxon>
        <taxon>Gammaproteobacteria</taxon>
        <taxon>Vibrionales</taxon>
        <taxon>Vibrionaceae</taxon>
        <taxon>Photobacterium</taxon>
    </lineage>
</organism>
<sequence length="205" mass="22719">MKKPQTVTLFLFDDFQLLDAFGPLQMFGLLPDIYHTQTISVDGKAILSQQHISITTQLSFSDTFNSDILLIPGGSGIKSVIDDPTVLFWLKRIAPKQKLICSVCTGSALLANAGLLNYCQATTNKKQFHWVKELGHHVDWQSSARWVRDSNIFTASGCSSGLDMALAIIAYQFGDSVARKVAVDAEYLWQNDPDDDPFAPLHIVQ</sequence>
<reference evidence="2 3" key="1">
    <citation type="submission" date="2016-12" db="EMBL/GenBank/DDBJ databases">
        <title>Diversity of luminous bacteria.</title>
        <authorList>
            <person name="Yoshizawa S."/>
            <person name="Kogure K."/>
        </authorList>
    </citation>
    <scope>NUCLEOTIDE SEQUENCE [LARGE SCALE GENOMIC DNA]</scope>
    <source>
        <strain evidence="2 3">LC1-200</strain>
    </source>
</reference>
<dbReference type="InterPro" id="IPR029062">
    <property type="entry name" value="Class_I_gatase-like"/>
</dbReference>
<dbReference type="Gene3D" id="3.40.50.880">
    <property type="match status" value="1"/>
</dbReference>
<dbReference type="SUPFAM" id="SSF52317">
    <property type="entry name" value="Class I glutamine amidotransferase-like"/>
    <property type="match status" value="1"/>
</dbReference>
<comment type="caution">
    <text evidence="2">The sequence shown here is derived from an EMBL/GenBank/DDBJ whole genome shotgun (WGS) entry which is preliminary data.</text>
</comment>
<evidence type="ECO:0000313" key="2">
    <source>
        <dbReference type="EMBL" id="PQJ62681.1"/>
    </source>
</evidence>
<dbReference type="CDD" id="cd03139">
    <property type="entry name" value="GATase1_PfpI_2"/>
    <property type="match status" value="1"/>
</dbReference>
<dbReference type="Pfam" id="PF01965">
    <property type="entry name" value="DJ-1_PfpI"/>
    <property type="match status" value="1"/>
</dbReference>
<dbReference type="PANTHER" id="PTHR43130:SF15">
    <property type="entry name" value="THIJ_PFPI FAMILY PROTEIN (AFU_ORTHOLOGUE AFUA_5G14240)"/>
    <property type="match status" value="1"/>
</dbReference>
<dbReference type="RefSeq" id="WP_105062466.1">
    <property type="nucleotide sequence ID" value="NZ_MSCJ01000003.1"/>
</dbReference>
<dbReference type="InterPro" id="IPR002818">
    <property type="entry name" value="DJ-1/PfpI"/>
</dbReference>
<name>A0A2S7VMH1_PHOAN</name>
<evidence type="ECO:0000313" key="3">
    <source>
        <dbReference type="Proteomes" id="UP000238730"/>
    </source>
</evidence>
<protein>
    <submittedName>
        <fullName evidence="2">Dimethyladenosine transferase</fullName>
    </submittedName>
</protein>
<dbReference type="GO" id="GO:0016740">
    <property type="term" value="F:transferase activity"/>
    <property type="evidence" value="ECO:0007669"/>
    <property type="project" value="UniProtKB-KW"/>
</dbReference>
<feature type="domain" description="DJ-1/PfpI" evidence="1">
    <location>
        <begin position="6"/>
        <end position="170"/>
    </location>
</feature>
<dbReference type="InterPro" id="IPR052158">
    <property type="entry name" value="INH-QAR"/>
</dbReference>
<dbReference type="AlphaFoldDB" id="A0A2S7VMH1"/>
<dbReference type="OrthoDB" id="9803764at2"/>
<dbReference type="PANTHER" id="PTHR43130">
    <property type="entry name" value="ARAC-FAMILY TRANSCRIPTIONAL REGULATOR"/>
    <property type="match status" value="1"/>
</dbReference>
<dbReference type="EMBL" id="MSCJ01000003">
    <property type="protein sequence ID" value="PQJ62681.1"/>
    <property type="molecule type" value="Genomic_DNA"/>
</dbReference>